<dbReference type="PANTHER" id="PTHR32347:SF23">
    <property type="entry name" value="BLL5650 PROTEIN"/>
    <property type="match status" value="1"/>
</dbReference>
<dbReference type="PANTHER" id="PTHR32347">
    <property type="entry name" value="EFFLUX SYSTEM COMPONENT YKNX-RELATED"/>
    <property type="match status" value="1"/>
</dbReference>
<keyword evidence="5" id="KW-1185">Reference proteome</keyword>
<keyword evidence="2" id="KW-0175">Coiled coil</keyword>
<protein>
    <submittedName>
        <fullName evidence="4">HlyD family efflux transporter periplasmic adaptor subunit</fullName>
    </submittedName>
</protein>
<dbReference type="EMBL" id="JABBFW010000020">
    <property type="protein sequence ID" value="NML17604.1"/>
    <property type="molecule type" value="Genomic_DNA"/>
</dbReference>
<sequence>MSRRRPRSPTPASDGGPGCRRPPVVAATGAGRALAALLLAAALGGCERDREPVMSGYAEAELVYVSSAAAGTLRTVDVRRGQAVRQGAPLFTVEPEPDALGRDAAQARRERAQAQERNLRKGRRPEELRAIDAQLAQARAALSASASALQRQESLIAQGFVSPLQREALVAARDRDAARVRELEAQRRLATEAARSDEVAAAAAEARAAGADLALAQWREDQRTRAAPVDAQVFDVLYRPGEWVNAGLPVVALLPPRNLKVRFFVPEPLLARVAPGASVALACDGCPAGLRARVRWVSPQAEFTPPVIYSNASRSKLVFMAEADPAPGSGLKPGQPLDVRLAATPAPAASGSQ</sequence>
<gene>
    <name evidence="4" type="ORF">HHL10_21785</name>
</gene>
<dbReference type="AlphaFoldDB" id="A0A848FDT1"/>
<evidence type="ECO:0000256" key="1">
    <source>
        <dbReference type="ARBA" id="ARBA00004196"/>
    </source>
</evidence>
<feature type="compositionally biased region" description="Basic and acidic residues" evidence="3">
    <location>
        <begin position="99"/>
        <end position="125"/>
    </location>
</feature>
<evidence type="ECO:0000256" key="2">
    <source>
        <dbReference type="ARBA" id="ARBA00023054"/>
    </source>
</evidence>
<evidence type="ECO:0000313" key="4">
    <source>
        <dbReference type="EMBL" id="NML17604.1"/>
    </source>
</evidence>
<dbReference type="RefSeq" id="WP_169162507.1">
    <property type="nucleotide sequence ID" value="NZ_JABBFW010000020.1"/>
</dbReference>
<comment type="subcellular location">
    <subcellularLocation>
        <location evidence="1">Cell envelope</location>
    </subcellularLocation>
</comment>
<reference evidence="4 5" key="1">
    <citation type="submission" date="2020-04" db="EMBL/GenBank/DDBJ databases">
        <title>Azohydromonas sp. isolated from soil.</title>
        <authorList>
            <person name="Dahal R.H."/>
        </authorList>
    </citation>
    <scope>NUCLEOTIDE SEQUENCE [LARGE SCALE GENOMIC DNA]</scope>
    <source>
        <strain evidence="4 5">G-1-1-14</strain>
    </source>
</reference>
<comment type="caution">
    <text evidence="4">The sequence shown here is derived from an EMBL/GenBank/DDBJ whole genome shotgun (WGS) entry which is preliminary data.</text>
</comment>
<proteinExistence type="predicted"/>
<name>A0A848FDT1_9BURK</name>
<dbReference type="Proteomes" id="UP000574067">
    <property type="component" value="Unassembled WGS sequence"/>
</dbReference>
<evidence type="ECO:0000256" key="3">
    <source>
        <dbReference type="SAM" id="MobiDB-lite"/>
    </source>
</evidence>
<dbReference type="Gene3D" id="2.40.30.170">
    <property type="match status" value="1"/>
</dbReference>
<feature type="region of interest" description="Disordered" evidence="3">
    <location>
        <begin position="1"/>
        <end position="24"/>
    </location>
</feature>
<dbReference type="Gene3D" id="2.40.50.100">
    <property type="match status" value="1"/>
</dbReference>
<accession>A0A848FDT1</accession>
<dbReference type="InterPro" id="IPR050465">
    <property type="entry name" value="UPF0194_transport"/>
</dbReference>
<dbReference type="SUPFAM" id="SSF111369">
    <property type="entry name" value="HlyD-like secretion proteins"/>
    <property type="match status" value="1"/>
</dbReference>
<organism evidence="4 5">
    <name type="scientific">Azohydromonas caseinilytica</name>
    <dbReference type="NCBI Taxonomy" id="2728836"/>
    <lineage>
        <taxon>Bacteria</taxon>
        <taxon>Pseudomonadati</taxon>
        <taxon>Pseudomonadota</taxon>
        <taxon>Betaproteobacteria</taxon>
        <taxon>Burkholderiales</taxon>
        <taxon>Sphaerotilaceae</taxon>
        <taxon>Azohydromonas</taxon>
    </lineage>
</organism>
<feature type="region of interest" description="Disordered" evidence="3">
    <location>
        <begin position="93"/>
        <end position="125"/>
    </location>
</feature>
<dbReference type="GO" id="GO:0030313">
    <property type="term" value="C:cell envelope"/>
    <property type="evidence" value="ECO:0007669"/>
    <property type="project" value="UniProtKB-SubCell"/>
</dbReference>
<evidence type="ECO:0000313" key="5">
    <source>
        <dbReference type="Proteomes" id="UP000574067"/>
    </source>
</evidence>